<dbReference type="SMART" id="SM00867">
    <property type="entry name" value="YceI"/>
    <property type="match status" value="1"/>
</dbReference>
<feature type="domain" description="Lipid/polyisoprenoid-binding YceI-like" evidence="1">
    <location>
        <begin position="29"/>
        <end position="194"/>
    </location>
</feature>
<dbReference type="SUPFAM" id="SSF101874">
    <property type="entry name" value="YceI-like"/>
    <property type="match status" value="1"/>
</dbReference>
<dbReference type="EMBL" id="FNQK01000003">
    <property type="protein sequence ID" value="SDZ86715.1"/>
    <property type="molecule type" value="Genomic_DNA"/>
</dbReference>
<dbReference type="InterPro" id="IPR007372">
    <property type="entry name" value="Lipid/polyisoprenoid-bd_YceI"/>
</dbReference>
<gene>
    <name evidence="2" type="ORF">SAMN04487990_103104</name>
</gene>
<evidence type="ECO:0000313" key="2">
    <source>
        <dbReference type="EMBL" id="SDZ86715.1"/>
    </source>
</evidence>
<dbReference type="InterPro" id="IPR036761">
    <property type="entry name" value="TTHA0802/YceI-like_sf"/>
</dbReference>
<dbReference type="Proteomes" id="UP000198846">
    <property type="component" value="Unassembled WGS sequence"/>
</dbReference>
<dbReference type="RefSeq" id="WP_092132207.1">
    <property type="nucleotide sequence ID" value="NZ_FNQK01000003.1"/>
</dbReference>
<evidence type="ECO:0000313" key="3">
    <source>
        <dbReference type="Proteomes" id="UP000198846"/>
    </source>
</evidence>
<proteinExistence type="predicted"/>
<dbReference type="STRING" id="283786.SAMN04487990_103104"/>
<reference evidence="2 3" key="1">
    <citation type="submission" date="2016-10" db="EMBL/GenBank/DDBJ databases">
        <authorList>
            <person name="de Groot N.N."/>
        </authorList>
    </citation>
    <scope>NUCLEOTIDE SEQUENCE [LARGE SCALE GENOMIC DNA]</scope>
    <source>
        <strain evidence="2 3">DSM 23842</strain>
    </source>
</reference>
<evidence type="ECO:0000259" key="1">
    <source>
        <dbReference type="SMART" id="SM00867"/>
    </source>
</evidence>
<dbReference type="AlphaFoldDB" id="A0A1H3WHX3"/>
<organism evidence="2 3">
    <name type="scientific">Bizionia paragorgiae</name>
    <dbReference type="NCBI Taxonomy" id="283786"/>
    <lineage>
        <taxon>Bacteria</taxon>
        <taxon>Pseudomonadati</taxon>
        <taxon>Bacteroidota</taxon>
        <taxon>Flavobacteriia</taxon>
        <taxon>Flavobacteriales</taxon>
        <taxon>Flavobacteriaceae</taxon>
        <taxon>Bizionia</taxon>
    </lineage>
</organism>
<sequence length="194" mass="21220">MNYTKKIGLTALSFFAFLLLSTQMGWSQEWSLVNAESSLKVSGTSSLHDWTIDSGKQSGTLVFKNLETGEIEGCSLSVKVEGLESGKRAMNKNTYKALKHDTHKNITFNVVDVLETTAQSDNSFLVKTKGDLVIAGVKKRITLNFTLIKEGSSATLKGEKKINMTDFNIDPPTALLGTITTGDAITITFKTKFK</sequence>
<dbReference type="Gene3D" id="2.40.128.110">
    <property type="entry name" value="Lipid/polyisoprenoid-binding, YceI-like"/>
    <property type="match status" value="1"/>
</dbReference>
<accession>A0A1H3WHX3</accession>
<protein>
    <submittedName>
        <fullName evidence="2">Polyisoprenoid-binding protein YceI</fullName>
    </submittedName>
</protein>
<dbReference type="OrthoDB" id="9794147at2"/>
<name>A0A1H3WHX3_BIZPA</name>
<keyword evidence="3" id="KW-1185">Reference proteome</keyword>
<dbReference type="Pfam" id="PF04264">
    <property type="entry name" value="YceI"/>
    <property type="match status" value="1"/>
</dbReference>